<dbReference type="EMBL" id="SLZQ01000001">
    <property type="protein sequence ID" value="TCS39466.1"/>
    <property type="molecule type" value="Genomic_DNA"/>
</dbReference>
<sequence>MTRPFIVIGDATSHGGTVVGGAPTTDTEGKRIARVGDQVTCPRKGHGGMTVIVTGDPNVLIDGSPAARHGDLTACGATLVATQVPTNTE</sequence>
<organism evidence="1 2">
    <name type="scientific">Paucimonas lemoignei</name>
    <name type="common">Pseudomonas lemoignei</name>
    <dbReference type="NCBI Taxonomy" id="29443"/>
    <lineage>
        <taxon>Bacteria</taxon>
        <taxon>Pseudomonadati</taxon>
        <taxon>Pseudomonadota</taxon>
        <taxon>Betaproteobacteria</taxon>
        <taxon>Burkholderiales</taxon>
        <taxon>Burkholderiaceae</taxon>
        <taxon>Paucimonas</taxon>
    </lineage>
</organism>
<protein>
    <submittedName>
        <fullName evidence="1">Putative Zn-binding protein involved in type VI secretion</fullName>
    </submittedName>
</protein>
<evidence type="ECO:0000313" key="2">
    <source>
        <dbReference type="Proteomes" id="UP000295382"/>
    </source>
</evidence>
<gene>
    <name evidence="1" type="ORF">EDC30_101422</name>
</gene>
<name>A0A4R3I150_PAULE</name>
<dbReference type="Gene3D" id="2.60.200.60">
    <property type="match status" value="1"/>
</dbReference>
<dbReference type="InterPro" id="IPR008727">
    <property type="entry name" value="PAAR_motif"/>
</dbReference>
<dbReference type="RefSeq" id="WP_132256801.1">
    <property type="nucleotide sequence ID" value="NZ_SLZQ01000001.1"/>
</dbReference>
<dbReference type="CDD" id="cd14744">
    <property type="entry name" value="PAAR_CT_2"/>
    <property type="match status" value="1"/>
</dbReference>
<reference evidence="1 2" key="1">
    <citation type="submission" date="2019-03" db="EMBL/GenBank/DDBJ databases">
        <title>Genomic Encyclopedia of Type Strains, Phase IV (KMG-IV): sequencing the most valuable type-strain genomes for metagenomic binning, comparative biology and taxonomic classification.</title>
        <authorList>
            <person name="Goeker M."/>
        </authorList>
    </citation>
    <scope>NUCLEOTIDE SEQUENCE [LARGE SCALE GENOMIC DNA]</scope>
    <source>
        <strain evidence="1 2">DSM 7445</strain>
    </source>
</reference>
<evidence type="ECO:0000313" key="1">
    <source>
        <dbReference type="EMBL" id="TCS39466.1"/>
    </source>
</evidence>
<proteinExistence type="predicted"/>
<comment type="caution">
    <text evidence="1">The sequence shown here is derived from an EMBL/GenBank/DDBJ whole genome shotgun (WGS) entry which is preliminary data.</text>
</comment>
<dbReference type="Proteomes" id="UP000295382">
    <property type="component" value="Unassembled WGS sequence"/>
</dbReference>
<accession>A0A4R3I150</accession>
<dbReference type="OrthoDB" id="8565659at2"/>
<dbReference type="Pfam" id="PF05488">
    <property type="entry name" value="PAAR_motif"/>
    <property type="match status" value="1"/>
</dbReference>
<keyword evidence="2" id="KW-1185">Reference proteome</keyword>
<dbReference type="AlphaFoldDB" id="A0A4R3I150"/>